<organism evidence="7 8">
    <name type="scientific">Photobacterium galatheae</name>
    <dbReference type="NCBI Taxonomy" id="1654360"/>
    <lineage>
        <taxon>Bacteria</taxon>
        <taxon>Pseudomonadati</taxon>
        <taxon>Pseudomonadota</taxon>
        <taxon>Gammaproteobacteria</taxon>
        <taxon>Vibrionales</taxon>
        <taxon>Vibrionaceae</taxon>
        <taxon>Photobacterium</taxon>
    </lineage>
</organism>
<dbReference type="Gene3D" id="3.10.20.310">
    <property type="entry name" value="membrane protein fhac"/>
    <property type="match status" value="1"/>
</dbReference>
<dbReference type="CDD" id="cd07205">
    <property type="entry name" value="Pat_PNPLA6_PNPLA7_NTE1_like"/>
    <property type="match status" value="1"/>
</dbReference>
<dbReference type="AlphaFoldDB" id="A0A066RQV8"/>
<evidence type="ECO:0000256" key="2">
    <source>
        <dbReference type="ARBA" id="ARBA00022963"/>
    </source>
</evidence>
<dbReference type="GO" id="GO:0019867">
    <property type="term" value="C:outer membrane"/>
    <property type="evidence" value="ECO:0007669"/>
    <property type="project" value="InterPro"/>
</dbReference>
<comment type="caution">
    <text evidence="7">The sequence shown here is derived from an EMBL/GenBank/DDBJ whole genome shotgun (WGS) entry which is preliminary data.</text>
</comment>
<dbReference type="PANTHER" id="PTHR14226">
    <property type="entry name" value="NEUROPATHY TARGET ESTERASE/SWISS CHEESE D.MELANOGASTER"/>
    <property type="match status" value="1"/>
</dbReference>
<dbReference type="PANTHER" id="PTHR14226:SF29">
    <property type="entry name" value="NEUROPATHY TARGET ESTERASE SWS"/>
    <property type="match status" value="1"/>
</dbReference>
<dbReference type="InterPro" id="IPR010827">
    <property type="entry name" value="BamA/TamA_POTRA"/>
</dbReference>
<evidence type="ECO:0000256" key="1">
    <source>
        <dbReference type="ARBA" id="ARBA00022801"/>
    </source>
</evidence>
<evidence type="ECO:0000256" key="4">
    <source>
        <dbReference type="PROSITE-ProRule" id="PRU01161"/>
    </source>
</evidence>
<dbReference type="InterPro" id="IPR050301">
    <property type="entry name" value="NTE"/>
</dbReference>
<proteinExistence type="predicted"/>
<name>A0A066RQV8_9GAMM</name>
<evidence type="ECO:0000259" key="6">
    <source>
        <dbReference type="PROSITE" id="PS51635"/>
    </source>
</evidence>
<accession>A0A066RQV8</accession>
<keyword evidence="3 4" id="KW-0443">Lipid metabolism</keyword>
<reference evidence="7 8" key="1">
    <citation type="submission" date="2014-04" db="EMBL/GenBank/DDBJ databases">
        <title>Draft genome sequence of Photobacterium halotolerans S2753: a solonamide, ngercheumicin and holomycin producer.</title>
        <authorList>
            <person name="Machado H.R."/>
            <person name="Gram L."/>
        </authorList>
    </citation>
    <scope>NUCLEOTIDE SEQUENCE [LARGE SCALE GENOMIC DNA]</scope>
    <source>
        <strain evidence="7 8">S2753</strain>
    </source>
</reference>
<dbReference type="GO" id="GO:0016042">
    <property type="term" value="P:lipid catabolic process"/>
    <property type="evidence" value="ECO:0007669"/>
    <property type="project" value="UniProtKB-UniRule"/>
</dbReference>
<protein>
    <recommendedName>
        <fullName evidence="6">PNPLA domain-containing protein</fullName>
    </recommendedName>
</protein>
<dbReference type="EMBL" id="JMIB01000006">
    <property type="protein sequence ID" value="KDM92714.1"/>
    <property type="molecule type" value="Genomic_DNA"/>
</dbReference>
<dbReference type="STRING" id="1654360.EA58_04925"/>
<feature type="chain" id="PRO_5001629599" description="PNPLA domain-containing protein" evidence="5">
    <location>
        <begin position="23"/>
        <end position="752"/>
    </location>
</feature>
<dbReference type="Proteomes" id="UP000027192">
    <property type="component" value="Unassembled WGS sequence"/>
</dbReference>
<dbReference type="Pfam" id="PF01734">
    <property type="entry name" value="Patatin"/>
    <property type="match status" value="1"/>
</dbReference>
<feature type="short sequence motif" description="GXGXXG" evidence="4">
    <location>
        <begin position="38"/>
        <end position="43"/>
    </location>
</feature>
<dbReference type="SUPFAM" id="SSF52151">
    <property type="entry name" value="FabD/lysophospholipase-like"/>
    <property type="match status" value="1"/>
</dbReference>
<evidence type="ECO:0000313" key="7">
    <source>
        <dbReference type="EMBL" id="KDM92714.1"/>
    </source>
</evidence>
<dbReference type="Gene3D" id="3.40.1090.10">
    <property type="entry name" value="Cytosolic phospholipase A2 catalytic domain"/>
    <property type="match status" value="2"/>
</dbReference>
<feature type="active site" description="Proton acceptor" evidence="4">
    <location>
        <position position="213"/>
    </location>
</feature>
<gene>
    <name evidence="7" type="ORF">EA58_04925</name>
</gene>
<dbReference type="OrthoDB" id="5290098at2"/>
<feature type="signal peptide" evidence="5">
    <location>
        <begin position="1"/>
        <end position="22"/>
    </location>
</feature>
<keyword evidence="8" id="KW-1185">Reference proteome</keyword>
<dbReference type="InterPro" id="IPR002641">
    <property type="entry name" value="PNPLA_dom"/>
</dbReference>
<keyword evidence="1 4" id="KW-0378">Hydrolase</keyword>
<dbReference type="GO" id="GO:0016787">
    <property type="term" value="F:hydrolase activity"/>
    <property type="evidence" value="ECO:0007669"/>
    <property type="project" value="UniProtKB-UniRule"/>
</dbReference>
<evidence type="ECO:0000256" key="3">
    <source>
        <dbReference type="ARBA" id="ARBA00023098"/>
    </source>
</evidence>
<evidence type="ECO:0000256" key="5">
    <source>
        <dbReference type="SAM" id="SignalP"/>
    </source>
</evidence>
<dbReference type="Pfam" id="PF07244">
    <property type="entry name" value="POTRA"/>
    <property type="match status" value="1"/>
</dbReference>
<feature type="active site" description="Nucleophile" evidence="4">
    <location>
        <position position="67"/>
    </location>
</feature>
<dbReference type="InterPro" id="IPR016035">
    <property type="entry name" value="Acyl_Trfase/lysoPLipase"/>
</dbReference>
<evidence type="ECO:0000313" key="8">
    <source>
        <dbReference type="Proteomes" id="UP000027192"/>
    </source>
</evidence>
<feature type="short sequence motif" description="DGA/G" evidence="4">
    <location>
        <begin position="213"/>
        <end position="215"/>
    </location>
</feature>
<sequence>MLRFFALFLVISAMFSSTLVFAEQKNAKRIKVGLVLGGGGAKGAAHVGVLKALEEMQIPVDYIVGTSMGAYVGGLYAAGMSADEIEAILNTVDWASGYEDRVKRSERRVREKQQEDRFQIITDFGFSFWEVKVPRGFVQGQTMGEILRTTSGNLPWMASFDELPIPYRAVATDIEHLKPVVLSGGDLAESMQASMSVPGLLPPVMLDGKLLVDGGITNNLPISVVKAMGADVVIAVDISNDFKTADELTDYLVVMDQLTDFMVRDNAARQEALLKEADFLLRPDIQGITTTDFDRMPEAFDSGYHTVQAQRFQLSALGSATIYQNYIEKKQAARRRLEFLEEGRIDEIKLINNSAYADAVLLDRLQLKPGMRVNTEQLEKSVRDLYALDRFERVDYRIVRRNNRHILILEVKAKSWGPNFIDMRFALEDDFANNTDYSIGLALTATGLSEKGAEWRNELEYGSDKRIATELYVPFTNDQEWFSVLGMSYDVTNTHVTVSGEEPDLRKIDDFLAARFSDVSIDSSIGWQPTLWQEFRLGYLFGDGETEFPGILQLGREKRSSRRIYLRYNLDTLDDFTLPKDGHYFLAEVASSDDSVRYQGDKFADSSLHFDIGWKGAYTFGRHTVMGKAEYGKVRSDADLRLDPKELGGFLNLSGIPKNSLSGNNKLFSALVYRYHLMDNDFGLFKSSIYLGGSLEWGGVYNNPDLKASEIPGYYAGSIFTGITTPFGPFILAYGQTEEDLSSFYLFFGGEL</sequence>
<feature type="short sequence motif" description="GXSXG" evidence="4">
    <location>
        <begin position="65"/>
        <end position="69"/>
    </location>
</feature>
<feature type="domain" description="PNPLA" evidence="6">
    <location>
        <begin position="34"/>
        <end position="226"/>
    </location>
</feature>
<keyword evidence="2 4" id="KW-0442">Lipid degradation</keyword>
<dbReference type="PROSITE" id="PS51635">
    <property type="entry name" value="PNPLA"/>
    <property type="match status" value="1"/>
</dbReference>
<keyword evidence="5" id="KW-0732">Signal</keyword>